<dbReference type="AlphaFoldDB" id="A0A494XA91"/>
<dbReference type="Pfam" id="PF00669">
    <property type="entry name" value="Flagellin_N"/>
    <property type="match status" value="1"/>
</dbReference>
<keyword evidence="4" id="KW-0975">Bacterial flagellum</keyword>
<evidence type="ECO:0000256" key="2">
    <source>
        <dbReference type="ARBA" id="ARBA00004613"/>
    </source>
</evidence>
<keyword evidence="6" id="KW-0969">Cilium</keyword>
<protein>
    <submittedName>
        <fullName evidence="6">Flagellar hook-associated protein 3</fullName>
    </submittedName>
</protein>
<name>A0A494XA91_9BURK</name>
<proteinExistence type="inferred from homology"/>
<dbReference type="PANTHER" id="PTHR42792:SF1">
    <property type="entry name" value="FLAGELLAR HOOK-ASSOCIATED PROTEIN 3"/>
    <property type="match status" value="1"/>
</dbReference>
<dbReference type="Gene3D" id="1.20.1330.10">
    <property type="entry name" value="f41 fragment of flagellin, N-terminal domain"/>
    <property type="match status" value="1"/>
</dbReference>
<evidence type="ECO:0000256" key="1">
    <source>
        <dbReference type="ARBA" id="ARBA00004365"/>
    </source>
</evidence>
<organism evidence="6 7">
    <name type="scientific">Pararobbsia silviterrae</name>
    <dbReference type="NCBI Taxonomy" id="1792498"/>
    <lineage>
        <taxon>Bacteria</taxon>
        <taxon>Pseudomonadati</taxon>
        <taxon>Pseudomonadota</taxon>
        <taxon>Betaproteobacteria</taxon>
        <taxon>Burkholderiales</taxon>
        <taxon>Burkholderiaceae</taxon>
        <taxon>Pararobbsia</taxon>
    </lineage>
</organism>
<dbReference type="OrthoDB" id="9768249at2"/>
<dbReference type="Proteomes" id="UP000270342">
    <property type="component" value="Unassembled WGS sequence"/>
</dbReference>
<dbReference type="GO" id="GO:0009424">
    <property type="term" value="C:bacterial-type flagellum hook"/>
    <property type="evidence" value="ECO:0007669"/>
    <property type="project" value="InterPro"/>
</dbReference>
<reference evidence="6 7" key="1">
    <citation type="submission" date="2018-10" db="EMBL/GenBank/DDBJ databases">
        <title>Robbsia sp. DHC34, isolated from soil.</title>
        <authorList>
            <person name="Gao Z.-H."/>
            <person name="Qiu L.-H."/>
        </authorList>
    </citation>
    <scope>NUCLEOTIDE SEQUENCE [LARGE SCALE GENOMIC DNA]</scope>
    <source>
        <strain evidence="6 7">DHC34</strain>
    </source>
</reference>
<dbReference type="EMBL" id="RBZU01000017">
    <property type="protein sequence ID" value="RKP45356.1"/>
    <property type="molecule type" value="Genomic_DNA"/>
</dbReference>
<accession>A0A494XA91</accession>
<evidence type="ECO:0000313" key="6">
    <source>
        <dbReference type="EMBL" id="RKP45356.1"/>
    </source>
</evidence>
<keyword evidence="6" id="KW-0282">Flagellum</keyword>
<dbReference type="SUPFAM" id="SSF64518">
    <property type="entry name" value="Phase 1 flagellin"/>
    <property type="match status" value="1"/>
</dbReference>
<comment type="caution">
    <text evidence="6">The sequence shown here is derived from an EMBL/GenBank/DDBJ whole genome shotgun (WGS) entry which is preliminary data.</text>
</comment>
<dbReference type="GO" id="GO:0005198">
    <property type="term" value="F:structural molecule activity"/>
    <property type="evidence" value="ECO:0007669"/>
    <property type="project" value="InterPro"/>
</dbReference>
<feature type="domain" description="Flagellin N-terminal" evidence="5">
    <location>
        <begin position="14"/>
        <end position="141"/>
    </location>
</feature>
<dbReference type="InterPro" id="IPR001029">
    <property type="entry name" value="Flagellin_N"/>
</dbReference>
<sequence length="415" mass="42245">MRIATSTINAIGVAGMANQTSQMVTLEEEISTNRTVNLAGDNPVAAAESVQVQTSIQNQTQYTANQDSATTALGLEDSTLSSVSTVIQNIQSVLEQANNGSLTDTDRASYATELESDRAQLLALANTTNSTGQYIFSGAQTSTAPFSNNPSGAGVVYNGDQGVINAQISSSRQIATNDPGSNVFMSATPGATSPIPTASSSNTGSGTIGVVSTTQSGAASNADSYTVTFAVDASGNTTYTVTDNSATPPTVSSAQNYTAGSSIQLGTGETITINGAPADGDSFNVAPPTASQNNIFATIDNAIAALQTPSQSASGQTNVTNQMATALSQVANSYTTVLTTLASVGSRETEVNATSTLTSTVSTTYSTQLSNLVGLTTDAMAGVYSQLSTIQTQLQATEEAYSSTAKLSLFSDINT</sequence>
<dbReference type="PANTHER" id="PTHR42792">
    <property type="entry name" value="FLAGELLIN"/>
    <property type="match status" value="1"/>
</dbReference>
<dbReference type="RefSeq" id="WP_121090971.1">
    <property type="nucleotide sequence ID" value="NZ_RBZU01000017.1"/>
</dbReference>
<evidence type="ECO:0000259" key="5">
    <source>
        <dbReference type="Pfam" id="PF00669"/>
    </source>
</evidence>
<comment type="subcellular location">
    <subcellularLocation>
        <location evidence="1">Bacterial flagellum</location>
    </subcellularLocation>
    <subcellularLocation>
        <location evidence="2">Secreted</location>
    </subcellularLocation>
</comment>
<evidence type="ECO:0000256" key="4">
    <source>
        <dbReference type="ARBA" id="ARBA00023143"/>
    </source>
</evidence>
<dbReference type="GO" id="GO:0005576">
    <property type="term" value="C:extracellular region"/>
    <property type="evidence" value="ECO:0007669"/>
    <property type="project" value="UniProtKB-SubCell"/>
</dbReference>
<evidence type="ECO:0000256" key="3">
    <source>
        <dbReference type="ARBA" id="ARBA00005709"/>
    </source>
</evidence>
<dbReference type="InterPro" id="IPR013384">
    <property type="entry name" value="Flagell_FlgL"/>
</dbReference>
<dbReference type="GO" id="GO:0071973">
    <property type="term" value="P:bacterial-type flagellum-dependent cell motility"/>
    <property type="evidence" value="ECO:0007669"/>
    <property type="project" value="InterPro"/>
</dbReference>
<comment type="similarity">
    <text evidence="3">Belongs to the bacterial flagellin family.</text>
</comment>
<keyword evidence="6" id="KW-0966">Cell projection</keyword>
<dbReference type="InterPro" id="IPR001492">
    <property type="entry name" value="Flagellin"/>
</dbReference>
<dbReference type="NCBIfam" id="TIGR02550">
    <property type="entry name" value="flagell_flgL"/>
    <property type="match status" value="1"/>
</dbReference>
<keyword evidence="7" id="KW-1185">Reference proteome</keyword>
<gene>
    <name evidence="6" type="primary">flgL</name>
    <name evidence="6" type="ORF">D7S86_26300</name>
</gene>
<evidence type="ECO:0000313" key="7">
    <source>
        <dbReference type="Proteomes" id="UP000270342"/>
    </source>
</evidence>